<dbReference type="EMBL" id="RQGT01000071">
    <property type="protein sequence ID" value="TGM14886.1"/>
    <property type="molecule type" value="Genomic_DNA"/>
</dbReference>
<name>A0ABY2N348_9LEPT</name>
<accession>A0ABY2N348</accession>
<dbReference type="InterPro" id="IPR057561">
    <property type="entry name" value="NADase_transloc"/>
</dbReference>
<evidence type="ECO:0000313" key="4">
    <source>
        <dbReference type="Proteomes" id="UP000297422"/>
    </source>
</evidence>
<keyword evidence="4" id="KW-1185">Reference proteome</keyword>
<feature type="signal peptide" evidence="1">
    <location>
        <begin position="1"/>
        <end position="22"/>
    </location>
</feature>
<comment type="caution">
    <text evidence="3">The sequence shown here is derived from an EMBL/GenBank/DDBJ whole genome shotgun (WGS) entry which is preliminary data.</text>
</comment>
<evidence type="ECO:0000256" key="1">
    <source>
        <dbReference type="SAM" id="SignalP"/>
    </source>
</evidence>
<dbReference type="Proteomes" id="UP000297422">
    <property type="component" value="Unassembled WGS sequence"/>
</dbReference>
<evidence type="ECO:0000259" key="2">
    <source>
        <dbReference type="Pfam" id="PF25302"/>
    </source>
</evidence>
<dbReference type="NCBIfam" id="NF047619">
    <property type="entry name" value="NADase_discoid"/>
    <property type="match status" value="1"/>
</dbReference>
<organism evidence="3 4">
    <name type="scientific">Leptospira stimsonii</name>
    <dbReference type="NCBI Taxonomy" id="2202203"/>
    <lineage>
        <taxon>Bacteria</taxon>
        <taxon>Pseudomonadati</taxon>
        <taxon>Spirochaetota</taxon>
        <taxon>Spirochaetia</taxon>
        <taxon>Leptospirales</taxon>
        <taxon>Leptospiraceae</taxon>
        <taxon>Leptospira</taxon>
    </lineage>
</organism>
<dbReference type="Pfam" id="PF25302">
    <property type="entry name" value="NADase_transloc"/>
    <property type="match status" value="1"/>
</dbReference>
<evidence type="ECO:0000313" key="3">
    <source>
        <dbReference type="EMBL" id="TGM14886.1"/>
    </source>
</evidence>
<feature type="domain" description="NAD glycohydrolase translocation F5/8 type C" evidence="2">
    <location>
        <begin position="35"/>
        <end position="220"/>
    </location>
</feature>
<feature type="chain" id="PRO_5046053217" description="NAD glycohydrolase translocation F5/8 type C domain-containing protein" evidence="1">
    <location>
        <begin position="23"/>
        <end position="243"/>
    </location>
</feature>
<sequence length="243" mass="27791">MIMKRKLLMIALSLALSVHIDADSTMYRFLSINKIKATSSSTLIEKNKPKDFYDPIRVMDGKVETAWCEGKDHEGTNEYLEYIIPPTNVIGLSILNGFGKYKDKYLSNNRVKDARISMLSENGIKKEFTHTFSDNLCGAENAGGKIESAQDYCYEFSDNKSKFKACVNDFQNQCLMSDYNGGGERIFFKDRFKIVYLKFEILSVYSGSKYNDTCVAEISFLEVNSGDYSPEYYKTDPSIKKRY</sequence>
<reference evidence="4" key="1">
    <citation type="journal article" date="2019" name="PLoS Negl. Trop. Dis.">
        <title>Revisiting the worldwide diversity of Leptospira species in the environment.</title>
        <authorList>
            <person name="Vincent A.T."/>
            <person name="Schiettekatte O."/>
            <person name="Bourhy P."/>
            <person name="Veyrier F.J."/>
            <person name="Picardeau M."/>
        </authorList>
    </citation>
    <scope>NUCLEOTIDE SEQUENCE [LARGE SCALE GENOMIC DNA]</scope>
    <source>
        <strain evidence="4">201702407</strain>
    </source>
</reference>
<gene>
    <name evidence="3" type="ORF">EHQ90_10410</name>
</gene>
<keyword evidence="1" id="KW-0732">Signal</keyword>
<proteinExistence type="predicted"/>
<protein>
    <recommendedName>
        <fullName evidence="2">NAD glycohydrolase translocation F5/8 type C domain-containing protein</fullName>
    </recommendedName>
</protein>